<proteinExistence type="predicted"/>
<gene>
    <name evidence="1" type="ORF">L3X38_018751</name>
</gene>
<evidence type="ECO:0000313" key="2">
    <source>
        <dbReference type="Proteomes" id="UP001054821"/>
    </source>
</evidence>
<reference evidence="1 2" key="1">
    <citation type="journal article" date="2022" name="G3 (Bethesda)">
        <title>Whole-genome sequence and methylome profiling of the almond [Prunus dulcis (Mill.) D.A. Webb] cultivar 'Nonpareil'.</title>
        <authorList>
            <person name="D'Amico-Willman K.M."/>
            <person name="Ouma W.Z."/>
            <person name="Meulia T."/>
            <person name="Sideli G.M."/>
            <person name="Gradziel T.M."/>
            <person name="Fresnedo-Ramirez J."/>
        </authorList>
    </citation>
    <scope>NUCLEOTIDE SEQUENCE [LARGE SCALE GENOMIC DNA]</scope>
    <source>
        <strain evidence="1">Clone GOH B32 T37-40</strain>
    </source>
</reference>
<evidence type="ECO:0000313" key="1">
    <source>
        <dbReference type="EMBL" id="KAI5339479.1"/>
    </source>
</evidence>
<comment type="caution">
    <text evidence="1">The sequence shown here is derived from an EMBL/GenBank/DDBJ whole genome shotgun (WGS) entry which is preliminary data.</text>
</comment>
<dbReference type="AlphaFoldDB" id="A0AAD4W9U5"/>
<dbReference type="EMBL" id="JAJFAZ020000003">
    <property type="protein sequence ID" value="KAI5339479.1"/>
    <property type="molecule type" value="Genomic_DNA"/>
</dbReference>
<name>A0AAD4W9U5_PRUDU</name>
<protein>
    <submittedName>
        <fullName evidence="1">Uncharacterized protein</fullName>
    </submittedName>
</protein>
<dbReference type="Gene3D" id="3.10.10.10">
    <property type="entry name" value="HIV Type 1 Reverse Transcriptase, subunit A, domain 1"/>
    <property type="match status" value="1"/>
</dbReference>
<sequence>MADLIERLLEYWAEESLQLNSPINLIEMEDGGPEVQDPLFEINVGTKAEPQPLYVIELLNTELRAEIVDLLCLYKDCFAWDNHEMPGLPRGLVEHELKFKDRFKPFQQPSRRFSAEVQLKVKEEILLMAGFIRTARYVEWLANIVPVLYKTRALRVCTNYRNLNLALPRTSTLCPWPTSWWMEPETRALIICGLPH</sequence>
<organism evidence="1 2">
    <name type="scientific">Prunus dulcis</name>
    <name type="common">Almond</name>
    <name type="synonym">Amygdalus dulcis</name>
    <dbReference type="NCBI Taxonomy" id="3755"/>
    <lineage>
        <taxon>Eukaryota</taxon>
        <taxon>Viridiplantae</taxon>
        <taxon>Streptophyta</taxon>
        <taxon>Embryophyta</taxon>
        <taxon>Tracheophyta</taxon>
        <taxon>Spermatophyta</taxon>
        <taxon>Magnoliopsida</taxon>
        <taxon>eudicotyledons</taxon>
        <taxon>Gunneridae</taxon>
        <taxon>Pentapetalae</taxon>
        <taxon>rosids</taxon>
        <taxon>fabids</taxon>
        <taxon>Rosales</taxon>
        <taxon>Rosaceae</taxon>
        <taxon>Amygdaloideae</taxon>
        <taxon>Amygdaleae</taxon>
        <taxon>Prunus</taxon>
    </lineage>
</organism>
<dbReference type="InterPro" id="IPR043502">
    <property type="entry name" value="DNA/RNA_pol_sf"/>
</dbReference>
<dbReference type="Proteomes" id="UP001054821">
    <property type="component" value="Chromosome 3"/>
</dbReference>
<accession>A0AAD4W9U5</accession>
<keyword evidence="2" id="KW-1185">Reference proteome</keyword>
<dbReference type="SUPFAM" id="SSF56672">
    <property type="entry name" value="DNA/RNA polymerases"/>
    <property type="match status" value="1"/>
</dbReference>